<dbReference type="Pfam" id="PF13926">
    <property type="entry name" value="DUF4211"/>
    <property type="match status" value="1"/>
</dbReference>
<name>A0ABR1YKB7_9PEZI</name>
<proteinExistence type="predicted"/>
<feature type="region of interest" description="Disordered" evidence="1">
    <location>
        <begin position="590"/>
        <end position="616"/>
    </location>
</feature>
<comment type="caution">
    <text evidence="3">The sequence shown here is derived from an EMBL/GenBank/DDBJ whole genome shotgun (WGS) entry which is preliminary data.</text>
</comment>
<feature type="compositionally biased region" description="Basic and acidic residues" evidence="1">
    <location>
        <begin position="361"/>
        <end position="381"/>
    </location>
</feature>
<feature type="compositionally biased region" description="Acidic residues" evidence="1">
    <location>
        <begin position="591"/>
        <end position="608"/>
    </location>
</feature>
<dbReference type="EMBL" id="JBBWRZ010000007">
    <property type="protein sequence ID" value="KAK8232176.1"/>
    <property type="molecule type" value="Genomic_DNA"/>
</dbReference>
<accession>A0ABR1YKB7</accession>
<feature type="compositionally biased region" description="Low complexity" evidence="1">
    <location>
        <begin position="70"/>
        <end position="101"/>
    </location>
</feature>
<feature type="compositionally biased region" description="Polar residues" evidence="1">
    <location>
        <begin position="124"/>
        <end position="146"/>
    </location>
</feature>
<dbReference type="InterPro" id="IPR025451">
    <property type="entry name" value="DUF4211"/>
</dbReference>
<feature type="compositionally biased region" description="Acidic residues" evidence="1">
    <location>
        <begin position="399"/>
        <end position="426"/>
    </location>
</feature>
<dbReference type="PANTHER" id="PTHR14689">
    <property type="entry name" value="PHORBOL-ESTER_DAG-TYPE DOMAIN-CONTAINING PROTEIN"/>
    <property type="match status" value="1"/>
</dbReference>
<evidence type="ECO:0000313" key="4">
    <source>
        <dbReference type="Proteomes" id="UP001492380"/>
    </source>
</evidence>
<feature type="domain" description="DUF4211" evidence="2">
    <location>
        <begin position="451"/>
        <end position="590"/>
    </location>
</feature>
<feature type="compositionally biased region" description="Basic residues" evidence="1">
    <location>
        <begin position="1"/>
        <end position="12"/>
    </location>
</feature>
<feature type="compositionally biased region" description="Basic and acidic residues" evidence="1">
    <location>
        <begin position="33"/>
        <end position="47"/>
    </location>
</feature>
<dbReference type="Proteomes" id="UP001492380">
    <property type="component" value="Unassembled WGS sequence"/>
</dbReference>
<dbReference type="PANTHER" id="PTHR14689:SF0">
    <property type="entry name" value="COILED-COIL DOMAIN-CONTAINING PROTEIN 82"/>
    <property type="match status" value="1"/>
</dbReference>
<feature type="compositionally biased region" description="Acidic residues" evidence="1">
    <location>
        <begin position="235"/>
        <end position="246"/>
    </location>
</feature>
<sequence length="724" mass="81393">MSSSRPSRRTRQSRLNFTPAASSSPAAAQLSPDVRHRAAFVDHDGSPRKKQRTGGDLAPAGTDLPAPLTPKSSFPSNPNNRNSGSRGSAFGSASKASSGSPLKSVQDLEEGENISNSSEDEPLPTSQRRSGTFWNSSTQKSQSTIGRTRRKNKPAPAQAESDSESEDMPTSAARRRGAHTSTRQTRARAQENSNGSPQMGRRLTRGSRISSGSKQKPTVISSDEEDSDTPRAEAVESDLGEAESSGDEVMASSPGVKPKKAKGRGFVEVYSSDEEESEEEGPRRRTRRNPRQSTASESEEDDMPTSTKRRRQRRRADSDSEDDEVTSGRMRSHQEKEDLEEDLEFLGTPAKSSRTTPRQKTARELALERLKRSRAGEKVDSVQDEEQEQPRRRRALYDTDSESETVDALDEEEGEEDEEIDDDDMGQDEVRPAIHQASSVAMFQENDDDLDFIEDNEDDTLGVPDEEAQIPLEFSSISRRKAKDLFKFAVEWMVQKKLNPGFAMTDEIYKLTFRKLDDEVRALSDSKFTSSAWTKDFTRALHARPFIEVMEITGPGRSLLGEHCAACNRTNHPATWDIRFTGTPYHRQTLEEIDDDDDDEDSDDDDADDSKSYNSQGLTIPAADRVFSTGVHCKTNAQTAHALAHWRYHLNEWVVDYLRMEDHLTPEKIVERDTWSTKQRQRYANEVVDDMAARGEIKRLHHDFRTEIDHARNAKQAGWDRYNR</sequence>
<feature type="compositionally biased region" description="Low complexity" evidence="1">
    <location>
        <begin position="19"/>
        <end position="28"/>
    </location>
</feature>
<reference evidence="3 4" key="1">
    <citation type="submission" date="2024-04" db="EMBL/GenBank/DDBJ databases">
        <title>Phyllosticta paracitricarpa is synonymous to the EU quarantine fungus P. citricarpa based on phylogenomic analyses.</title>
        <authorList>
            <consortium name="Lawrence Berkeley National Laboratory"/>
            <person name="Van Ingen-Buijs V.A."/>
            <person name="Van Westerhoven A.C."/>
            <person name="Haridas S."/>
            <person name="Skiadas P."/>
            <person name="Martin F."/>
            <person name="Groenewald J.Z."/>
            <person name="Crous P.W."/>
            <person name="Seidl M.F."/>
        </authorList>
    </citation>
    <scope>NUCLEOTIDE SEQUENCE [LARGE SCALE GENOMIC DNA]</scope>
    <source>
        <strain evidence="3 4">CBS 123374</strain>
    </source>
</reference>
<evidence type="ECO:0000256" key="1">
    <source>
        <dbReference type="SAM" id="MobiDB-lite"/>
    </source>
</evidence>
<feature type="compositionally biased region" description="Acidic residues" evidence="1">
    <location>
        <begin position="107"/>
        <end position="122"/>
    </location>
</feature>
<gene>
    <name evidence="3" type="ORF">HDK90DRAFT_489415</name>
</gene>
<keyword evidence="4" id="KW-1185">Reference proteome</keyword>
<feature type="region of interest" description="Disordered" evidence="1">
    <location>
        <begin position="1"/>
        <end position="426"/>
    </location>
</feature>
<evidence type="ECO:0000259" key="2">
    <source>
        <dbReference type="Pfam" id="PF13926"/>
    </source>
</evidence>
<evidence type="ECO:0000313" key="3">
    <source>
        <dbReference type="EMBL" id="KAK8232176.1"/>
    </source>
</evidence>
<organism evidence="3 4">
    <name type="scientific">Phyllosticta capitalensis</name>
    <dbReference type="NCBI Taxonomy" id="121624"/>
    <lineage>
        <taxon>Eukaryota</taxon>
        <taxon>Fungi</taxon>
        <taxon>Dikarya</taxon>
        <taxon>Ascomycota</taxon>
        <taxon>Pezizomycotina</taxon>
        <taxon>Dothideomycetes</taxon>
        <taxon>Dothideomycetes incertae sedis</taxon>
        <taxon>Botryosphaeriales</taxon>
        <taxon>Phyllostictaceae</taxon>
        <taxon>Phyllosticta</taxon>
    </lineage>
</organism>
<feature type="compositionally biased region" description="Polar residues" evidence="1">
    <location>
        <begin position="350"/>
        <end position="359"/>
    </location>
</feature>
<feature type="compositionally biased region" description="Polar residues" evidence="1">
    <location>
        <begin position="207"/>
        <end position="221"/>
    </location>
</feature>
<protein>
    <recommendedName>
        <fullName evidence="2">DUF4211 domain-containing protein</fullName>
    </recommendedName>
</protein>